<evidence type="ECO:0000256" key="1">
    <source>
        <dbReference type="ARBA" id="ARBA00004141"/>
    </source>
</evidence>
<keyword evidence="4" id="KW-0472">Membrane</keyword>
<evidence type="ECO:0000256" key="3">
    <source>
        <dbReference type="ARBA" id="ARBA00022842"/>
    </source>
</evidence>
<dbReference type="AlphaFoldDB" id="A0A835M3R3"/>
<gene>
    <name evidence="6" type="ORF">IFM89_022604</name>
</gene>
<feature type="non-terminal residue" evidence="6">
    <location>
        <position position="270"/>
    </location>
</feature>
<evidence type="ECO:0000259" key="5">
    <source>
        <dbReference type="Pfam" id="PF16212"/>
    </source>
</evidence>
<keyword evidence="4" id="KW-0812">Transmembrane</keyword>
<dbReference type="InterPro" id="IPR023298">
    <property type="entry name" value="ATPase_P-typ_TM_dom_sf"/>
</dbReference>
<dbReference type="GO" id="GO:0046872">
    <property type="term" value="F:metal ion binding"/>
    <property type="evidence" value="ECO:0007669"/>
    <property type="project" value="UniProtKB-KW"/>
</dbReference>
<comment type="caution">
    <text evidence="6">The sequence shown here is derived from an EMBL/GenBank/DDBJ whole genome shotgun (WGS) entry which is preliminary data.</text>
</comment>
<accession>A0A835M3R3</accession>
<evidence type="ECO:0000256" key="4">
    <source>
        <dbReference type="SAM" id="Phobius"/>
    </source>
</evidence>
<feature type="transmembrane region" description="Helical" evidence="4">
    <location>
        <begin position="192"/>
        <end position="212"/>
    </location>
</feature>
<dbReference type="GO" id="GO:0140326">
    <property type="term" value="F:ATPase-coupled intramembrane lipid transporter activity"/>
    <property type="evidence" value="ECO:0007669"/>
    <property type="project" value="TreeGrafter"/>
</dbReference>
<keyword evidence="2" id="KW-0479">Metal-binding</keyword>
<proteinExistence type="predicted"/>
<dbReference type="PANTHER" id="PTHR24092:SF175">
    <property type="entry name" value="PHOSPHOLIPID-TRANSPORTING ATPASE"/>
    <property type="match status" value="1"/>
</dbReference>
<feature type="transmembrane region" description="Helical" evidence="4">
    <location>
        <begin position="149"/>
        <end position="172"/>
    </location>
</feature>
<keyword evidence="3" id="KW-0460">Magnesium</keyword>
<organism evidence="6 7">
    <name type="scientific">Coptis chinensis</name>
    <dbReference type="NCBI Taxonomy" id="261450"/>
    <lineage>
        <taxon>Eukaryota</taxon>
        <taxon>Viridiplantae</taxon>
        <taxon>Streptophyta</taxon>
        <taxon>Embryophyta</taxon>
        <taxon>Tracheophyta</taxon>
        <taxon>Spermatophyta</taxon>
        <taxon>Magnoliopsida</taxon>
        <taxon>Ranunculales</taxon>
        <taxon>Ranunculaceae</taxon>
        <taxon>Coptidoideae</taxon>
        <taxon>Coptis</taxon>
    </lineage>
</organism>
<dbReference type="InterPro" id="IPR032630">
    <property type="entry name" value="P_typ_ATPase_c"/>
</dbReference>
<dbReference type="Proteomes" id="UP000631114">
    <property type="component" value="Unassembled WGS sequence"/>
</dbReference>
<dbReference type="PANTHER" id="PTHR24092">
    <property type="entry name" value="PROBABLE PHOSPHOLIPID-TRANSPORTING ATPASE"/>
    <property type="match status" value="1"/>
</dbReference>
<keyword evidence="4" id="KW-1133">Transmembrane helix</keyword>
<dbReference type="EMBL" id="JADFTS010000003">
    <property type="protein sequence ID" value="KAF9615277.1"/>
    <property type="molecule type" value="Genomic_DNA"/>
</dbReference>
<dbReference type="GO" id="GO:0045332">
    <property type="term" value="P:phospholipid translocation"/>
    <property type="evidence" value="ECO:0007669"/>
    <property type="project" value="TreeGrafter"/>
</dbReference>
<evidence type="ECO:0000313" key="7">
    <source>
        <dbReference type="Proteomes" id="UP000631114"/>
    </source>
</evidence>
<comment type="subcellular location">
    <subcellularLocation>
        <location evidence="1">Membrane</location>
        <topology evidence="1">Multi-pass membrane protein</topology>
    </subcellularLocation>
</comment>
<dbReference type="SUPFAM" id="SSF81665">
    <property type="entry name" value="Calcium ATPase, transmembrane domain M"/>
    <property type="match status" value="1"/>
</dbReference>
<reference evidence="6 7" key="1">
    <citation type="submission" date="2020-10" db="EMBL/GenBank/DDBJ databases">
        <title>The Coptis chinensis genome and diversification of protoberbering-type alkaloids.</title>
        <authorList>
            <person name="Wang B."/>
            <person name="Shu S."/>
            <person name="Song C."/>
            <person name="Liu Y."/>
        </authorList>
    </citation>
    <scope>NUCLEOTIDE SEQUENCE [LARGE SCALE GENOMIC DNA]</scope>
    <source>
        <strain evidence="6">HL-2020</strain>
        <tissue evidence="6">Leaf</tissue>
    </source>
</reference>
<feature type="transmembrane region" description="Helical" evidence="4">
    <location>
        <begin position="12"/>
        <end position="30"/>
    </location>
</feature>
<feature type="domain" description="P-type ATPase C-terminal" evidence="5">
    <location>
        <begin position="10"/>
        <end position="221"/>
    </location>
</feature>
<dbReference type="Pfam" id="PF16212">
    <property type="entry name" value="PhoLip_ATPase_C"/>
    <property type="match status" value="1"/>
</dbReference>
<keyword evidence="7" id="KW-1185">Reference proteome</keyword>
<sequence>HFVVLPFRQICYFFYKNVAFGVTVFLFEAYTSFSGQAAYNDWYLSFYNVLFTALPTLALGVLDQDVSTRFCIKFPLLYQEGVQNVLLSWRRILGWMFNGLTMSPLHLLTWPFANVVRLLAWIFWEPQCIPCVVWVVNVQMAISLSYFTLIQHIVIWGSVFNWYLFSFAYGSMPPNLSTNAYKVFLIACSPAPSYWLLVLFVVIAAVIPYYSYTAITMRFFPMYHQMIQWIRQEGQSNDPEYCNMVHQRCIRPTTVGFTARAEARSRSQRK</sequence>
<evidence type="ECO:0000313" key="6">
    <source>
        <dbReference type="EMBL" id="KAF9615277.1"/>
    </source>
</evidence>
<dbReference type="OrthoDB" id="377733at2759"/>
<dbReference type="GO" id="GO:0005886">
    <property type="term" value="C:plasma membrane"/>
    <property type="evidence" value="ECO:0007669"/>
    <property type="project" value="TreeGrafter"/>
</dbReference>
<evidence type="ECO:0000256" key="2">
    <source>
        <dbReference type="ARBA" id="ARBA00022723"/>
    </source>
</evidence>
<feature type="transmembrane region" description="Helical" evidence="4">
    <location>
        <begin position="42"/>
        <end position="62"/>
    </location>
</feature>
<protein>
    <recommendedName>
        <fullName evidence="5">P-type ATPase C-terminal domain-containing protein</fullName>
    </recommendedName>
</protein>
<name>A0A835M3R3_9MAGN</name>